<accession>A0A7Y3WT79</accession>
<comment type="caution">
    <text evidence="1">The sequence shown here is derived from an EMBL/GenBank/DDBJ whole genome shotgun (WGS) entry which is preliminary data.</text>
</comment>
<sequence length="88" mass="10155">MTHVSGQTIAIWCKENDVKTARLHSWIREFSTNHITTKEVANWVSVDATELKDVISGNSLIIRLKYIYYTNDLYVYSPPYNATFKAVI</sequence>
<dbReference type="Proteomes" id="UP000531659">
    <property type="component" value="Unassembled WGS sequence"/>
</dbReference>
<dbReference type="AlphaFoldDB" id="A0A7Y3WT79"/>
<proteinExistence type="predicted"/>
<organism evidence="1 2">
    <name type="scientific">Clostridium estertheticum</name>
    <dbReference type="NCBI Taxonomy" id="238834"/>
    <lineage>
        <taxon>Bacteria</taxon>
        <taxon>Bacillati</taxon>
        <taxon>Bacillota</taxon>
        <taxon>Clostridia</taxon>
        <taxon>Eubacteriales</taxon>
        <taxon>Clostridiaceae</taxon>
        <taxon>Clostridium</taxon>
    </lineage>
</organism>
<evidence type="ECO:0000313" key="1">
    <source>
        <dbReference type="EMBL" id="NNU77877.1"/>
    </source>
</evidence>
<dbReference type="NCBIfam" id="NF047593">
    <property type="entry name" value="IS66_ISAeme5_TnpA"/>
    <property type="match status" value="1"/>
</dbReference>
<protein>
    <submittedName>
        <fullName evidence="1">Uncharacterized protein</fullName>
    </submittedName>
</protein>
<gene>
    <name evidence="1" type="ORF">HLQ16_18250</name>
</gene>
<reference evidence="1 2" key="1">
    <citation type="submission" date="2020-05" db="EMBL/GenBank/DDBJ databases">
        <title>Complete genome of Clostridium estertheticum subspecies estertheticum, isolated from Vacuum packed lamb meat from New Zealand imported to Switzerland.</title>
        <authorList>
            <person name="Wambui J."/>
            <person name="Stevens M.J.A."/>
            <person name="Stephan R."/>
        </authorList>
    </citation>
    <scope>NUCLEOTIDE SEQUENCE [LARGE SCALE GENOMIC DNA]</scope>
    <source>
        <strain evidence="1 2">CEST001</strain>
    </source>
</reference>
<name>A0A7Y3WT79_9CLOT</name>
<dbReference type="EMBL" id="JABEYB010000016">
    <property type="protein sequence ID" value="NNU77877.1"/>
    <property type="molecule type" value="Genomic_DNA"/>
</dbReference>
<evidence type="ECO:0000313" key="2">
    <source>
        <dbReference type="Proteomes" id="UP000531659"/>
    </source>
</evidence>